<keyword evidence="1" id="KW-1133">Transmembrane helix</keyword>
<keyword evidence="1" id="KW-0472">Membrane</keyword>
<protein>
    <submittedName>
        <fullName evidence="2">Uncharacterized protein</fullName>
    </submittedName>
</protein>
<keyword evidence="1" id="KW-0812">Transmembrane</keyword>
<dbReference type="Proteomes" id="UP000322530">
    <property type="component" value="Unassembled WGS sequence"/>
</dbReference>
<proteinExistence type="predicted"/>
<accession>A0A5A5T659</accession>
<dbReference type="EMBL" id="BIXY01000001">
    <property type="protein sequence ID" value="GCF06503.1"/>
    <property type="molecule type" value="Genomic_DNA"/>
</dbReference>
<gene>
    <name evidence="2" type="ORF">KDI_00670</name>
</gene>
<comment type="caution">
    <text evidence="2">The sequence shown here is derived from an EMBL/GenBank/DDBJ whole genome shotgun (WGS) entry which is preliminary data.</text>
</comment>
<evidence type="ECO:0000256" key="1">
    <source>
        <dbReference type="SAM" id="Phobius"/>
    </source>
</evidence>
<sequence>MHPKTVHTDELFQSPISTEHNLTSIRCDKTPDPALAQAELVVEPLPIRPSLLRLILIVKHVLLALDTVVLSVLCYRLLEQHPVYCALAWLVLLLLWAYLAWTPLRQRIRQMRLKCLWILGISPTPDGMPHPTVNTYRDAHLRELQDDTTAYMQALRQMHAKTKR</sequence>
<feature type="transmembrane region" description="Helical" evidence="1">
    <location>
        <begin position="54"/>
        <end position="78"/>
    </location>
</feature>
<dbReference type="RefSeq" id="WP_149399147.1">
    <property type="nucleotide sequence ID" value="NZ_BIXY01000001.1"/>
</dbReference>
<name>A0A5A5T659_9CHLR</name>
<dbReference type="OrthoDB" id="164899at2"/>
<keyword evidence="3" id="KW-1185">Reference proteome</keyword>
<reference evidence="2 3" key="1">
    <citation type="submission" date="2019-01" db="EMBL/GenBank/DDBJ databases">
        <title>Draft genome sequence of Dictyobacter sp. Uno17.</title>
        <authorList>
            <person name="Wang C.M."/>
            <person name="Zheng Y."/>
            <person name="Sakai Y."/>
            <person name="Abe K."/>
            <person name="Yokota A."/>
            <person name="Yabe S."/>
        </authorList>
    </citation>
    <scope>NUCLEOTIDE SEQUENCE [LARGE SCALE GENOMIC DNA]</scope>
    <source>
        <strain evidence="2 3">Uno17</strain>
    </source>
</reference>
<organism evidence="2 3">
    <name type="scientific">Dictyobacter arantiisoli</name>
    <dbReference type="NCBI Taxonomy" id="2014874"/>
    <lineage>
        <taxon>Bacteria</taxon>
        <taxon>Bacillati</taxon>
        <taxon>Chloroflexota</taxon>
        <taxon>Ktedonobacteria</taxon>
        <taxon>Ktedonobacterales</taxon>
        <taxon>Dictyobacteraceae</taxon>
        <taxon>Dictyobacter</taxon>
    </lineage>
</organism>
<evidence type="ECO:0000313" key="2">
    <source>
        <dbReference type="EMBL" id="GCF06503.1"/>
    </source>
</evidence>
<evidence type="ECO:0000313" key="3">
    <source>
        <dbReference type="Proteomes" id="UP000322530"/>
    </source>
</evidence>
<dbReference type="AlphaFoldDB" id="A0A5A5T659"/>
<feature type="transmembrane region" description="Helical" evidence="1">
    <location>
        <begin position="84"/>
        <end position="104"/>
    </location>
</feature>